<feature type="transmembrane region" description="Helical" evidence="1">
    <location>
        <begin position="81"/>
        <end position="100"/>
    </location>
</feature>
<protein>
    <submittedName>
        <fullName evidence="2">Uncharacterized protein</fullName>
    </submittedName>
</protein>
<organism evidence="2 3">
    <name type="scientific">Bowmanella dokdonensis</name>
    <dbReference type="NCBI Taxonomy" id="751969"/>
    <lineage>
        <taxon>Bacteria</taxon>
        <taxon>Pseudomonadati</taxon>
        <taxon>Pseudomonadota</taxon>
        <taxon>Gammaproteobacteria</taxon>
        <taxon>Alteromonadales</taxon>
        <taxon>Alteromonadaceae</taxon>
        <taxon>Bowmanella</taxon>
    </lineage>
</organism>
<keyword evidence="1" id="KW-1133">Transmembrane helix</keyword>
<feature type="transmembrane region" description="Helical" evidence="1">
    <location>
        <begin position="106"/>
        <end position="127"/>
    </location>
</feature>
<reference evidence="2" key="1">
    <citation type="submission" date="2021-03" db="EMBL/GenBank/DDBJ databases">
        <title>novel species isolated from a fishpond in China.</title>
        <authorList>
            <person name="Lu H."/>
            <person name="Cai Z."/>
        </authorList>
    </citation>
    <scope>NUCLEOTIDE SEQUENCE</scope>
    <source>
        <strain evidence="2">JCM 30855</strain>
    </source>
</reference>
<feature type="transmembrane region" description="Helical" evidence="1">
    <location>
        <begin position="12"/>
        <end position="32"/>
    </location>
</feature>
<gene>
    <name evidence="2" type="ORF">J0A66_03130</name>
</gene>
<sequence>MSIYLKAKHWQLFIVLVGTMFAAQGLMISSAMSGGPLSALALVIPTLLMGILFFGWLWAVSSACSKALPPELKSSPIPMQAGLVYALVYLVFGGFFFFGAGKQPPGYVIVMHLLAMAAIFYALGFTAKQLVKLEQGQDVSFFSYSGPFFLFWFFPIGIWFIQPKVNQLFGASNA</sequence>
<evidence type="ECO:0000313" key="3">
    <source>
        <dbReference type="Proteomes" id="UP000664654"/>
    </source>
</evidence>
<feature type="transmembrane region" description="Helical" evidence="1">
    <location>
        <begin position="38"/>
        <end position="60"/>
    </location>
</feature>
<dbReference type="RefSeq" id="WP_206572299.1">
    <property type="nucleotide sequence ID" value="NZ_JAFKCV010000001.1"/>
</dbReference>
<keyword evidence="3" id="KW-1185">Reference proteome</keyword>
<proteinExistence type="predicted"/>
<dbReference type="Proteomes" id="UP000664654">
    <property type="component" value="Unassembled WGS sequence"/>
</dbReference>
<keyword evidence="1" id="KW-0472">Membrane</keyword>
<comment type="caution">
    <text evidence="2">The sequence shown here is derived from an EMBL/GenBank/DDBJ whole genome shotgun (WGS) entry which is preliminary data.</text>
</comment>
<name>A0A939DKB2_9ALTE</name>
<accession>A0A939DKB2</accession>
<evidence type="ECO:0000313" key="2">
    <source>
        <dbReference type="EMBL" id="MBN7824212.1"/>
    </source>
</evidence>
<evidence type="ECO:0000256" key="1">
    <source>
        <dbReference type="SAM" id="Phobius"/>
    </source>
</evidence>
<keyword evidence="1" id="KW-0812">Transmembrane</keyword>
<feature type="transmembrane region" description="Helical" evidence="1">
    <location>
        <begin position="139"/>
        <end position="161"/>
    </location>
</feature>
<dbReference type="EMBL" id="JAFKCV010000001">
    <property type="protein sequence ID" value="MBN7824212.1"/>
    <property type="molecule type" value="Genomic_DNA"/>
</dbReference>
<dbReference type="AlphaFoldDB" id="A0A939DKB2"/>